<dbReference type="Proteomes" id="UP000242474">
    <property type="component" value="Unassembled WGS sequence"/>
</dbReference>
<gene>
    <name evidence="2" type="ORF">COEREDRAFT_88435</name>
</gene>
<evidence type="ECO:0000313" key="3">
    <source>
        <dbReference type="Proteomes" id="UP000242474"/>
    </source>
</evidence>
<dbReference type="OrthoDB" id="5551269at2759"/>
<dbReference type="EMBL" id="KZ303513">
    <property type="protein sequence ID" value="PIA14756.1"/>
    <property type="molecule type" value="Genomic_DNA"/>
</dbReference>
<accession>A0A2G5B6V7</accession>
<feature type="compositionally biased region" description="Basic and acidic residues" evidence="1">
    <location>
        <begin position="187"/>
        <end position="199"/>
    </location>
</feature>
<feature type="region of interest" description="Disordered" evidence="1">
    <location>
        <begin position="174"/>
        <end position="199"/>
    </location>
</feature>
<name>A0A2G5B6V7_COERN</name>
<sequence length="230" mass="24349">MRDTPVVCLTTLAAAGMRLLVLIGTIAAVLAGVSYGDIVVAVASPQNMDSYLDVLSSAWPTLYSKLDAQLEAARSEVPAEYSYLLNLLGLTDMPSEYDALWASPFVENAQSIGPTTIVAEDIPGAEDDPAMQPTQVETTNDDGVYGVLDNVTMVRPTIMVAINGNVNRQALDANDSSSSLLSDEDNSGDHSNDDLEKVSSKTSDSISILTCIQSTVFACVLMSAVLCTVF</sequence>
<evidence type="ECO:0000313" key="2">
    <source>
        <dbReference type="EMBL" id="PIA14756.1"/>
    </source>
</evidence>
<protein>
    <submittedName>
        <fullName evidence="2">Uncharacterized protein</fullName>
    </submittedName>
</protein>
<reference evidence="2 3" key="1">
    <citation type="journal article" date="2015" name="Genome Biol. Evol.">
        <title>Phylogenomic analyses indicate that early fungi evolved digesting cell walls of algal ancestors of land plants.</title>
        <authorList>
            <person name="Chang Y."/>
            <person name="Wang S."/>
            <person name="Sekimoto S."/>
            <person name="Aerts A.L."/>
            <person name="Choi C."/>
            <person name="Clum A."/>
            <person name="LaButti K.M."/>
            <person name="Lindquist E.A."/>
            <person name="Yee Ngan C."/>
            <person name="Ohm R.A."/>
            <person name="Salamov A.A."/>
            <person name="Grigoriev I.V."/>
            <person name="Spatafora J.W."/>
            <person name="Berbee M.L."/>
        </authorList>
    </citation>
    <scope>NUCLEOTIDE SEQUENCE [LARGE SCALE GENOMIC DNA]</scope>
    <source>
        <strain evidence="2 3">NRRL 1564</strain>
    </source>
</reference>
<keyword evidence="3" id="KW-1185">Reference proteome</keyword>
<proteinExistence type="predicted"/>
<evidence type="ECO:0000256" key="1">
    <source>
        <dbReference type="SAM" id="MobiDB-lite"/>
    </source>
</evidence>
<dbReference type="AlphaFoldDB" id="A0A2G5B6V7"/>
<organism evidence="2 3">
    <name type="scientific">Coemansia reversa (strain ATCC 12441 / NRRL 1564)</name>
    <dbReference type="NCBI Taxonomy" id="763665"/>
    <lineage>
        <taxon>Eukaryota</taxon>
        <taxon>Fungi</taxon>
        <taxon>Fungi incertae sedis</taxon>
        <taxon>Zoopagomycota</taxon>
        <taxon>Kickxellomycotina</taxon>
        <taxon>Kickxellomycetes</taxon>
        <taxon>Kickxellales</taxon>
        <taxon>Kickxellaceae</taxon>
        <taxon>Coemansia</taxon>
    </lineage>
</organism>